<dbReference type="GO" id="GO:0005615">
    <property type="term" value="C:extracellular space"/>
    <property type="evidence" value="ECO:0007669"/>
    <property type="project" value="TreeGrafter"/>
</dbReference>
<dbReference type="InterPro" id="IPR014716">
    <property type="entry name" value="Fibrinogen_a/b/g_C_1"/>
</dbReference>
<proteinExistence type="predicted"/>
<dbReference type="VEuPathDB" id="VectorBase:ACON2_035233"/>
<dbReference type="EnsemblMetazoa" id="ACOM038143-RA">
    <property type="protein sequence ID" value="ACOM038143-PA.1"/>
    <property type="gene ID" value="ACOM038143"/>
</dbReference>
<dbReference type="InterPro" id="IPR050373">
    <property type="entry name" value="Fibrinogen_C-term_domain"/>
</dbReference>
<evidence type="ECO:0000256" key="1">
    <source>
        <dbReference type="ARBA" id="ARBA00023157"/>
    </source>
</evidence>
<name>A0A8W7PWV8_ANOCL</name>
<dbReference type="PANTHER" id="PTHR19143:SF327">
    <property type="entry name" value="FI21813P1-RELATED"/>
    <property type="match status" value="1"/>
</dbReference>
<dbReference type="InterPro" id="IPR002181">
    <property type="entry name" value="Fibrinogen_a/b/g_C_dom"/>
</dbReference>
<dbReference type="Proteomes" id="UP000075882">
    <property type="component" value="Unassembled WGS sequence"/>
</dbReference>
<evidence type="ECO:0000259" key="2">
    <source>
        <dbReference type="PROSITE" id="PS51406"/>
    </source>
</evidence>
<organism evidence="3">
    <name type="scientific">Anopheles coluzzii</name>
    <name type="common">African malaria mosquito</name>
    <dbReference type="NCBI Taxonomy" id="1518534"/>
    <lineage>
        <taxon>Eukaryota</taxon>
        <taxon>Metazoa</taxon>
        <taxon>Ecdysozoa</taxon>
        <taxon>Arthropoda</taxon>
        <taxon>Hexapoda</taxon>
        <taxon>Insecta</taxon>
        <taxon>Pterygota</taxon>
        <taxon>Neoptera</taxon>
        <taxon>Endopterygota</taxon>
        <taxon>Diptera</taxon>
        <taxon>Nematocera</taxon>
        <taxon>Culicoidea</taxon>
        <taxon>Culicidae</taxon>
        <taxon>Anophelinae</taxon>
        <taxon>Anopheles</taxon>
    </lineage>
</organism>
<dbReference type="NCBIfam" id="NF040941">
    <property type="entry name" value="GGGWT_bact"/>
    <property type="match status" value="1"/>
</dbReference>
<sequence length="266" mass="30336">MHLILPAGPEGTKAECKLTAMEIAMKKDRESIEQKLSPAVNQITSKENASQLRVSRQTYVRSCKEEPSKQTGIYLIQPAENHYPFVGYCDQTSFEGGWLVIQQRFNGSLDFYRNWTEYRNGFGSVDGEFWLGLELMHSLTSMRSHELLVELGDFSGNFGYARYSEFAIGSEAEQYPLAKLGSYTGTAGDSLENQKDMKFSTKDRDNDIASWSCAVAYEGAWWYKDCHYSNLNGVYMNSADAKSMCWFHYKISFQGLAYSRMLIRET</sequence>
<accession>A0A8W7PWV8</accession>
<dbReference type="InterPro" id="IPR020837">
    <property type="entry name" value="Fibrinogen_CS"/>
</dbReference>
<reference evidence="3" key="1">
    <citation type="submission" date="2022-08" db="UniProtKB">
        <authorList>
            <consortium name="EnsemblMetazoa"/>
        </authorList>
    </citation>
    <scope>IDENTIFICATION</scope>
</reference>
<dbReference type="InterPro" id="IPR036056">
    <property type="entry name" value="Fibrinogen-like_C"/>
</dbReference>
<dbReference type="AlphaFoldDB" id="A0A8W7PWV8"/>
<dbReference type="SMART" id="SM00186">
    <property type="entry name" value="FBG"/>
    <property type="match status" value="1"/>
</dbReference>
<dbReference type="PANTHER" id="PTHR19143">
    <property type="entry name" value="FIBRINOGEN/TENASCIN/ANGIOPOEITIN"/>
    <property type="match status" value="1"/>
</dbReference>
<evidence type="ECO:0000313" key="3">
    <source>
        <dbReference type="EnsemblMetazoa" id="ACOM038143-PA.1"/>
    </source>
</evidence>
<feature type="domain" description="Fibrinogen C-terminal" evidence="2">
    <location>
        <begin position="54"/>
        <end position="266"/>
    </location>
</feature>
<dbReference type="Gene3D" id="3.90.215.10">
    <property type="entry name" value="Gamma Fibrinogen, chain A, domain 1"/>
    <property type="match status" value="1"/>
</dbReference>
<dbReference type="CDD" id="cd00087">
    <property type="entry name" value="FReD"/>
    <property type="match status" value="1"/>
</dbReference>
<dbReference type="PROSITE" id="PS51406">
    <property type="entry name" value="FIBRINOGEN_C_2"/>
    <property type="match status" value="1"/>
</dbReference>
<protein>
    <recommendedName>
        <fullName evidence="2">Fibrinogen C-terminal domain-containing protein</fullName>
    </recommendedName>
</protein>
<dbReference type="PROSITE" id="PS00514">
    <property type="entry name" value="FIBRINOGEN_C_1"/>
    <property type="match status" value="1"/>
</dbReference>
<dbReference type="SUPFAM" id="SSF56496">
    <property type="entry name" value="Fibrinogen C-terminal domain-like"/>
    <property type="match status" value="1"/>
</dbReference>
<keyword evidence="1" id="KW-1015">Disulfide bond</keyword>
<dbReference type="Pfam" id="PF00147">
    <property type="entry name" value="Fibrinogen_C"/>
    <property type="match status" value="1"/>
</dbReference>